<reference evidence="2 3" key="1">
    <citation type="submission" date="2020-07" db="EMBL/GenBank/DDBJ databases">
        <title>Exploring microbial biodiversity for novel pathways involved in the catabolism of aromatic compounds derived from lignin.</title>
        <authorList>
            <person name="Elkins J."/>
        </authorList>
    </citation>
    <scope>NUCLEOTIDE SEQUENCE [LARGE SCALE GENOMIC DNA]</scope>
    <source>
        <strain evidence="2 3">H2C3C</strain>
    </source>
</reference>
<protein>
    <submittedName>
        <fullName evidence="2">Uncharacterized protein</fullName>
    </submittedName>
</protein>
<keyword evidence="1" id="KW-1133">Transmembrane helix</keyword>
<dbReference type="RefSeq" id="WP_179744487.1">
    <property type="nucleotide sequence ID" value="NZ_JACCAS010000001.1"/>
</dbReference>
<dbReference type="EMBL" id="JACCAS010000001">
    <property type="protein sequence ID" value="NYH24218.1"/>
    <property type="molecule type" value="Genomic_DNA"/>
</dbReference>
<feature type="transmembrane region" description="Helical" evidence="1">
    <location>
        <begin position="30"/>
        <end position="51"/>
    </location>
</feature>
<comment type="caution">
    <text evidence="2">The sequence shown here is derived from an EMBL/GenBank/DDBJ whole genome shotgun (WGS) entry which is preliminary data.</text>
</comment>
<keyword evidence="1" id="KW-0812">Transmembrane</keyword>
<keyword evidence="1" id="KW-0472">Membrane</keyword>
<sequence>MKPNLFWLVQLIVSLAIEWSLVVCLRRSIALLALTMVAKLVVSAVYLLLFVRHSRWPLPLCGIGAIELFSYVLPENVERLGFACEFEVNQPNHVMCSVRS</sequence>
<evidence type="ECO:0000313" key="2">
    <source>
        <dbReference type="EMBL" id="NYH24218.1"/>
    </source>
</evidence>
<organism evidence="2 3">
    <name type="scientific">Paraburkholderia bryophila</name>
    <dbReference type="NCBI Taxonomy" id="420952"/>
    <lineage>
        <taxon>Bacteria</taxon>
        <taxon>Pseudomonadati</taxon>
        <taxon>Pseudomonadota</taxon>
        <taxon>Betaproteobacteria</taxon>
        <taxon>Burkholderiales</taxon>
        <taxon>Burkholderiaceae</taxon>
        <taxon>Paraburkholderia</taxon>
    </lineage>
</organism>
<dbReference type="Proteomes" id="UP000540929">
    <property type="component" value="Unassembled WGS sequence"/>
</dbReference>
<accession>A0A7Y9WQU6</accession>
<gene>
    <name evidence="2" type="ORF">GGD40_003697</name>
</gene>
<keyword evidence="3" id="KW-1185">Reference proteome</keyword>
<evidence type="ECO:0000313" key="3">
    <source>
        <dbReference type="Proteomes" id="UP000540929"/>
    </source>
</evidence>
<name>A0A7Y9WQU6_9BURK</name>
<dbReference type="AlphaFoldDB" id="A0A7Y9WQU6"/>
<evidence type="ECO:0000256" key="1">
    <source>
        <dbReference type="SAM" id="Phobius"/>
    </source>
</evidence>
<proteinExistence type="predicted"/>